<reference evidence="1 4" key="2">
    <citation type="submission" date="2019-09" db="EMBL/GenBank/DDBJ databases">
        <title>Draft genome sequencing of Hungatella hathewayi 123Y-2.</title>
        <authorList>
            <person name="Lv Q."/>
            <person name="Li S."/>
        </authorList>
    </citation>
    <scope>NUCLEOTIDE SEQUENCE [LARGE SCALE GENOMIC DNA]</scope>
    <source>
        <strain evidence="1 4">123Y-2</strain>
    </source>
</reference>
<name>A0A174SMU3_9FIRM</name>
<accession>A0A174SMU3</accession>
<evidence type="ECO:0000313" key="3">
    <source>
        <dbReference type="Proteomes" id="UP000261257"/>
    </source>
</evidence>
<dbReference type="RefSeq" id="WP_055650187.1">
    <property type="nucleotide sequence ID" value="NZ_CABJBJ010000055.1"/>
</dbReference>
<dbReference type="InterPro" id="IPR046082">
    <property type="entry name" value="DUF6100"/>
</dbReference>
<comment type="caution">
    <text evidence="2">The sequence shown here is derived from an EMBL/GenBank/DDBJ whole genome shotgun (WGS) entry which is preliminary data.</text>
</comment>
<evidence type="ECO:0000313" key="1">
    <source>
        <dbReference type="EMBL" id="MUB65336.1"/>
    </source>
</evidence>
<evidence type="ECO:0000313" key="2">
    <source>
        <dbReference type="EMBL" id="RGL92284.1"/>
    </source>
</evidence>
<dbReference type="EMBL" id="WNME01000014">
    <property type="protein sequence ID" value="MUB65336.1"/>
    <property type="molecule type" value="Genomic_DNA"/>
</dbReference>
<dbReference type="AlphaFoldDB" id="A0A174SMU3"/>
<dbReference type="EMBL" id="QSSQ01000070">
    <property type="protein sequence ID" value="RGL92284.1"/>
    <property type="molecule type" value="Genomic_DNA"/>
</dbReference>
<protein>
    <submittedName>
        <fullName evidence="2">Uncharacterized protein</fullName>
    </submittedName>
</protein>
<dbReference type="Proteomes" id="UP000434223">
    <property type="component" value="Unassembled WGS sequence"/>
</dbReference>
<dbReference type="Pfam" id="PF19595">
    <property type="entry name" value="DUF6100"/>
    <property type="match status" value="1"/>
</dbReference>
<dbReference type="OrthoDB" id="1895026at2"/>
<evidence type="ECO:0000313" key="4">
    <source>
        <dbReference type="Proteomes" id="UP000434223"/>
    </source>
</evidence>
<sequence length="220" mass="25319">MERKHLSQQIGQILDDLARLSNTLYAMGTADIQRYPDNYEVLSTDAALRAEKIACELRHLIFSTGGIKKAEYHGLACEVHGIEILYEDEILEVTLPSLLPKRRNRKSVEFLLDPLHFYLSQYAGQNTLPKFRECVVCFSHTYSMELPARRVHDYDNMELKQILDVLASYLMVDDTGLLCDAYNTTEFGERDCTRIFVMPKSLFPAWLAKRETGLKNISDF</sequence>
<proteinExistence type="predicted"/>
<reference evidence="2 3" key="1">
    <citation type="submission" date="2018-08" db="EMBL/GenBank/DDBJ databases">
        <title>A genome reference for cultivated species of the human gut microbiota.</title>
        <authorList>
            <person name="Zou Y."/>
            <person name="Xue W."/>
            <person name="Luo G."/>
        </authorList>
    </citation>
    <scope>NUCLEOTIDE SEQUENCE [LARGE SCALE GENOMIC DNA]</scope>
    <source>
        <strain evidence="2 3">TF05-11AC</strain>
    </source>
</reference>
<dbReference type="Proteomes" id="UP000261257">
    <property type="component" value="Unassembled WGS sequence"/>
</dbReference>
<organism evidence="2 3">
    <name type="scientific">Hungatella hathewayi</name>
    <dbReference type="NCBI Taxonomy" id="154046"/>
    <lineage>
        <taxon>Bacteria</taxon>
        <taxon>Bacillati</taxon>
        <taxon>Bacillota</taxon>
        <taxon>Clostridia</taxon>
        <taxon>Lachnospirales</taxon>
        <taxon>Lachnospiraceae</taxon>
        <taxon>Hungatella</taxon>
    </lineage>
</organism>
<gene>
    <name evidence="2" type="ORF">DXC39_32315</name>
    <name evidence="1" type="ORF">GNE07_20145</name>
</gene>